<evidence type="ECO:0000313" key="4">
    <source>
        <dbReference type="Proteomes" id="UP000012045"/>
    </source>
</evidence>
<dbReference type="OrthoDB" id="3533395at2759"/>
<dbReference type="STRING" id="1290391.M7U381"/>
<dbReference type="EMBL" id="KB707706">
    <property type="protein sequence ID" value="EMR90361.1"/>
    <property type="molecule type" value="Genomic_DNA"/>
</dbReference>
<proteinExistence type="predicted"/>
<feature type="region of interest" description="Disordered" evidence="1">
    <location>
        <begin position="95"/>
        <end position="139"/>
    </location>
</feature>
<feature type="region of interest" description="Disordered" evidence="1">
    <location>
        <begin position="186"/>
        <end position="216"/>
    </location>
</feature>
<evidence type="ECO:0000313" key="3">
    <source>
        <dbReference type="EMBL" id="EMR90361.1"/>
    </source>
</evidence>
<feature type="compositionally biased region" description="Polar residues" evidence="1">
    <location>
        <begin position="370"/>
        <end position="389"/>
    </location>
</feature>
<evidence type="ECO:0000259" key="2">
    <source>
        <dbReference type="PROSITE" id="PS00028"/>
    </source>
</evidence>
<evidence type="ECO:0000256" key="1">
    <source>
        <dbReference type="SAM" id="MobiDB-lite"/>
    </source>
</evidence>
<gene>
    <name evidence="3" type="ORF">BcDW1_978</name>
</gene>
<dbReference type="AlphaFoldDB" id="M7U381"/>
<feature type="region of interest" description="Disordered" evidence="1">
    <location>
        <begin position="588"/>
        <end position="650"/>
    </location>
</feature>
<dbReference type="InterPro" id="IPR013087">
    <property type="entry name" value="Znf_C2H2_type"/>
</dbReference>
<organism evidence="3 4">
    <name type="scientific">Botryotinia fuckeliana (strain BcDW1)</name>
    <name type="common">Noble rot fungus</name>
    <name type="synonym">Botrytis cinerea</name>
    <dbReference type="NCBI Taxonomy" id="1290391"/>
    <lineage>
        <taxon>Eukaryota</taxon>
        <taxon>Fungi</taxon>
        <taxon>Dikarya</taxon>
        <taxon>Ascomycota</taxon>
        <taxon>Pezizomycotina</taxon>
        <taxon>Leotiomycetes</taxon>
        <taxon>Helotiales</taxon>
        <taxon>Sclerotiniaceae</taxon>
        <taxon>Botrytis</taxon>
    </lineage>
</organism>
<protein>
    <submittedName>
        <fullName evidence="3">Putative transcription factor c2h2 protein</fullName>
    </submittedName>
</protein>
<sequence>MVFNTVEESVAAYEKALPQQGCWNPGSNIAQSPISSDQASHSFGNDLNTPNCLSHNIVSDNNLDDLMLFPYGEVPNYGIDEFYYDPLAYQNGVDELTSKPTAGSSDNQNPSQCQITTRRLGSPQPTQEPSIAEIRDRSFGFPNQAEYNQSEMPEQAETPINSQHMQAFSRAGTISGSDLANHDLETNESNLKESTETHGRIFPLRRSTRNKGSCSARGAGNIVSTNQTSKVLESMVQCSSQRLADCPASRNSSISAGAEFTSDNFRSKLFDKVYGRTSEFGDKPLSQSFVASEIRKAIQDIYRDAGCRWETTKMESLAGESILEIIRNEDIPWKDMKPMKIAESVYEIYSKVECDQPIPQRISSRIQNTRTSFSDLAPQTNRNPSIFSRSSKRRSDYEGSTSVTSSFSKRLKIPSDEYNCHYDHCNASVEVKGIGPHNKIHNPYEFTACIVPGCPRIFPRKETMKSHLNTKSHKGYLKSLSEIERSSISKRIKENTFIITDRTHDHCTFCDEKLPRGSWKKCWKSHVHILKHLRASTPLVFQHLCSDKDSCGKKEYWKTSSCILPENRKKVPDSDYGDSDCEVQSEIDEENLDCSDNGDSTEPQERPDINSYAQGPITRDYRDRNKSFSGSYPGNRSPSEYRSPYHNMQPPRVRLMSDRLDSSSDTESDVAISRFLGENPDVEYYNNYTLRDPSHVPLRHGTLKSSIDSCATTVEQGDGDTTAQPSTTRL</sequence>
<name>M7U381_BOTF1</name>
<feature type="compositionally biased region" description="Polar residues" evidence="1">
    <location>
        <begin position="98"/>
        <end position="129"/>
    </location>
</feature>
<dbReference type="PROSITE" id="PS00028">
    <property type="entry name" value="ZINC_FINGER_C2H2_1"/>
    <property type="match status" value="1"/>
</dbReference>
<reference evidence="4" key="1">
    <citation type="journal article" date="2013" name="Genome Announc.">
        <title>Draft genome sequence of Botrytis cinerea BcDW1, inoculum for noble rot of grape berries.</title>
        <authorList>
            <person name="Blanco-Ulate B."/>
            <person name="Allen G."/>
            <person name="Powell A.L."/>
            <person name="Cantu D."/>
        </authorList>
    </citation>
    <scope>NUCLEOTIDE SEQUENCE [LARGE SCALE GENOMIC DNA]</scope>
    <source>
        <strain evidence="4">BcDW1</strain>
    </source>
</reference>
<dbReference type="Proteomes" id="UP000012045">
    <property type="component" value="Unassembled WGS sequence"/>
</dbReference>
<feature type="compositionally biased region" description="Basic and acidic residues" evidence="1">
    <location>
        <begin position="186"/>
        <end position="199"/>
    </location>
</feature>
<accession>M7U381</accession>
<feature type="domain" description="C2H2-type" evidence="2">
    <location>
        <begin position="449"/>
        <end position="473"/>
    </location>
</feature>
<dbReference type="HOGENOM" id="CLU_379912_0_0_1"/>
<feature type="region of interest" description="Disordered" evidence="1">
    <location>
        <begin position="370"/>
        <end position="401"/>
    </location>
</feature>
<feature type="compositionally biased region" description="Polar residues" evidence="1">
    <location>
        <begin position="627"/>
        <end position="640"/>
    </location>
</feature>